<sequence>MPPPQRWSWQTLEEDPGLTTRRGGGSDGRLAHKSNVTRDEEDHVLFIFILYRELSKLRSSSSRWHSPNLVQVHGIRYIKDKYPALLPGCWELCALYGDRENDHSDRFAAKQHYALLCNENSGTALEGLLVSLLGIYSSSRVSLRCYWRFSL</sequence>
<dbReference type="Proteomes" id="UP000030758">
    <property type="component" value="Unassembled WGS sequence"/>
</dbReference>
<evidence type="ECO:0000256" key="1">
    <source>
        <dbReference type="SAM" id="MobiDB-lite"/>
    </source>
</evidence>
<reference evidence="2 4" key="1">
    <citation type="journal article" date="2014" name="Nat. Genet.">
        <title>Genome and transcriptome of the porcine whipworm Trichuris suis.</title>
        <authorList>
            <person name="Jex A.R."/>
            <person name="Nejsum P."/>
            <person name="Schwarz E.M."/>
            <person name="Hu L."/>
            <person name="Young N.D."/>
            <person name="Hall R.S."/>
            <person name="Korhonen P.K."/>
            <person name="Liao S."/>
            <person name="Thamsborg S."/>
            <person name="Xia J."/>
            <person name="Xu P."/>
            <person name="Wang S."/>
            <person name="Scheerlinck J.P."/>
            <person name="Hofmann A."/>
            <person name="Sternberg P.W."/>
            <person name="Wang J."/>
            <person name="Gasser R.B."/>
        </authorList>
    </citation>
    <scope>NUCLEOTIDE SEQUENCE [LARGE SCALE GENOMIC DNA]</scope>
    <source>
        <strain evidence="3">DCEP-RM93F</strain>
        <strain evidence="2">DCEP-RM93M</strain>
    </source>
</reference>
<gene>
    <name evidence="2" type="ORF">M513_00555</name>
    <name evidence="3" type="ORF">M514_00555</name>
</gene>
<protein>
    <submittedName>
        <fullName evidence="2">Uncharacterized protein</fullName>
    </submittedName>
</protein>
<proteinExistence type="predicted"/>
<dbReference type="Proteomes" id="UP000030764">
    <property type="component" value="Unassembled WGS sequence"/>
</dbReference>
<evidence type="ECO:0000313" key="2">
    <source>
        <dbReference type="EMBL" id="KFD58329.1"/>
    </source>
</evidence>
<name>A0A085MM83_9BILA</name>
<feature type="region of interest" description="Disordered" evidence="1">
    <location>
        <begin position="1"/>
        <end position="33"/>
    </location>
</feature>
<evidence type="ECO:0000313" key="4">
    <source>
        <dbReference type="Proteomes" id="UP000030764"/>
    </source>
</evidence>
<dbReference type="EMBL" id="KL367514">
    <property type="protein sequence ID" value="KFD67460.1"/>
    <property type="molecule type" value="Genomic_DNA"/>
</dbReference>
<accession>A0A085MM83</accession>
<dbReference type="Gene3D" id="3.30.200.20">
    <property type="entry name" value="Phosphorylase Kinase, domain 1"/>
    <property type="match status" value="1"/>
</dbReference>
<dbReference type="AlphaFoldDB" id="A0A085MM83"/>
<organism evidence="2 4">
    <name type="scientific">Trichuris suis</name>
    <name type="common">pig whipworm</name>
    <dbReference type="NCBI Taxonomy" id="68888"/>
    <lineage>
        <taxon>Eukaryota</taxon>
        <taxon>Metazoa</taxon>
        <taxon>Ecdysozoa</taxon>
        <taxon>Nematoda</taxon>
        <taxon>Enoplea</taxon>
        <taxon>Dorylaimia</taxon>
        <taxon>Trichinellida</taxon>
        <taxon>Trichuridae</taxon>
        <taxon>Trichuris</taxon>
    </lineage>
</organism>
<keyword evidence="4" id="KW-1185">Reference proteome</keyword>
<evidence type="ECO:0000313" key="3">
    <source>
        <dbReference type="EMBL" id="KFD67460.1"/>
    </source>
</evidence>
<dbReference type="EMBL" id="KL363184">
    <property type="protein sequence ID" value="KFD58329.1"/>
    <property type="molecule type" value="Genomic_DNA"/>
</dbReference>